<dbReference type="InterPro" id="IPR020103">
    <property type="entry name" value="PsdUridine_synth_cat_dom_sf"/>
</dbReference>
<evidence type="ECO:0000256" key="3">
    <source>
        <dbReference type="ARBA" id="ARBA00033164"/>
    </source>
</evidence>
<dbReference type="GO" id="GO:0006396">
    <property type="term" value="P:RNA processing"/>
    <property type="evidence" value="ECO:0007669"/>
    <property type="project" value="UniProtKB-ARBA"/>
</dbReference>
<sequence>MRIFDKRNIIAEDEQILVVYKPSGIAVQNKGAGEMDLEHMLLNYLASKLTGREREIPYLAVVHRLDQPVEGLLVFAKTKKAAAVLTRQIQEHMLYKEYLAVTDGAPAAPMGILTDELIRDGRLNTSRIAKEGEKGRRKAILEYECIQSQASGRSLIRVRLMTGRHHQIRVQLSHAGMPIACDRKYNKTAEEKKESGQLALCASRLILYHPETGEKQEYHIKPRGEYFQPFDCL</sequence>
<dbReference type="SUPFAM" id="SSF55120">
    <property type="entry name" value="Pseudouridine synthase"/>
    <property type="match status" value="1"/>
</dbReference>
<dbReference type="Proteomes" id="UP000515860">
    <property type="component" value="Chromosome"/>
</dbReference>
<evidence type="ECO:0000256" key="2">
    <source>
        <dbReference type="ARBA" id="ARBA00031870"/>
    </source>
</evidence>
<dbReference type="Pfam" id="PF00849">
    <property type="entry name" value="PseudoU_synth_2"/>
    <property type="match status" value="1"/>
</dbReference>
<dbReference type="GO" id="GO:0001522">
    <property type="term" value="P:pseudouridine synthesis"/>
    <property type="evidence" value="ECO:0007669"/>
    <property type="project" value="InterPro"/>
</dbReference>
<dbReference type="GO" id="GO:0009982">
    <property type="term" value="F:pseudouridine synthase activity"/>
    <property type="evidence" value="ECO:0007669"/>
    <property type="project" value="InterPro"/>
</dbReference>
<evidence type="ECO:0000313" key="6">
    <source>
        <dbReference type="Proteomes" id="UP000515860"/>
    </source>
</evidence>
<dbReference type="KEGG" id="whj:H9Q79_13025"/>
<evidence type="ECO:0000256" key="1">
    <source>
        <dbReference type="ARBA" id="ARBA00000073"/>
    </source>
</evidence>
<dbReference type="AlphaFoldDB" id="A0A7G9GAJ7"/>
<comment type="catalytic activity">
    <reaction evidence="1">
        <text>a uridine in RNA = a pseudouridine in RNA</text>
        <dbReference type="Rhea" id="RHEA:48348"/>
        <dbReference type="Rhea" id="RHEA-COMP:12068"/>
        <dbReference type="Rhea" id="RHEA-COMP:12069"/>
        <dbReference type="ChEBI" id="CHEBI:65314"/>
        <dbReference type="ChEBI" id="CHEBI:65315"/>
    </reaction>
</comment>
<dbReference type="GO" id="GO:0003723">
    <property type="term" value="F:RNA binding"/>
    <property type="evidence" value="ECO:0007669"/>
    <property type="project" value="InterPro"/>
</dbReference>
<dbReference type="GO" id="GO:0140098">
    <property type="term" value="F:catalytic activity, acting on RNA"/>
    <property type="evidence" value="ECO:0007669"/>
    <property type="project" value="UniProtKB-ARBA"/>
</dbReference>
<keyword evidence="6" id="KW-1185">Reference proteome</keyword>
<reference evidence="5 6" key="1">
    <citation type="submission" date="2020-08" db="EMBL/GenBank/DDBJ databases">
        <authorList>
            <person name="Liu C."/>
            <person name="Sun Q."/>
        </authorList>
    </citation>
    <scope>NUCLEOTIDE SEQUENCE [LARGE SCALE GENOMIC DNA]</scope>
    <source>
        <strain evidence="5 6">NSJ-29</strain>
    </source>
</reference>
<name>A0A7G9GAJ7_9FIRM</name>
<dbReference type="CDD" id="cd02869">
    <property type="entry name" value="PseudoU_synth_RluA_like"/>
    <property type="match status" value="1"/>
</dbReference>
<gene>
    <name evidence="5" type="ORF">H9Q79_13025</name>
</gene>
<accession>A0A7G9GAJ7</accession>
<proteinExistence type="predicted"/>
<dbReference type="InterPro" id="IPR050188">
    <property type="entry name" value="RluA_PseudoU_synthase"/>
</dbReference>
<dbReference type="InterPro" id="IPR006145">
    <property type="entry name" value="PsdUridine_synth_RsuA/RluA"/>
</dbReference>
<evidence type="ECO:0000259" key="4">
    <source>
        <dbReference type="Pfam" id="PF00849"/>
    </source>
</evidence>
<dbReference type="EMBL" id="CP060635">
    <property type="protein sequence ID" value="QNM07829.1"/>
    <property type="molecule type" value="Genomic_DNA"/>
</dbReference>
<evidence type="ECO:0000313" key="5">
    <source>
        <dbReference type="EMBL" id="QNM07829.1"/>
    </source>
</evidence>
<protein>
    <recommendedName>
        <fullName evidence="2">RNA pseudouridylate synthase</fullName>
    </recommendedName>
    <alternativeName>
        <fullName evidence="3">RNA-uridine isomerase</fullName>
    </alternativeName>
</protein>
<dbReference type="RefSeq" id="WP_249328473.1">
    <property type="nucleotide sequence ID" value="NZ_CP060635.1"/>
</dbReference>
<feature type="domain" description="Pseudouridine synthase RsuA/RluA-like" evidence="4">
    <location>
        <begin position="16"/>
        <end position="174"/>
    </location>
</feature>
<dbReference type="PANTHER" id="PTHR21600">
    <property type="entry name" value="MITOCHONDRIAL RNA PSEUDOURIDINE SYNTHASE"/>
    <property type="match status" value="1"/>
</dbReference>
<dbReference type="Gene3D" id="3.30.2350.10">
    <property type="entry name" value="Pseudouridine synthase"/>
    <property type="match status" value="1"/>
</dbReference>
<organism evidence="5 6">
    <name type="scientific">Wansuia hejianensis</name>
    <dbReference type="NCBI Taxonomy" id="2763667"/>
    <lineage>
        <taxon>Bacteria</taxon>
        <taxon>Bacillati</taxon>
        <taxon>Bacillota</taxon>
        <taxon>Clostridia</taxon>
        <taxon>Lachnospirales</taxon>
        <taxon>Lachnospiraceae</taxon>
        <taxon>Wansuia</taxon>
    </lineage>
</organism>